<dbReference type="Pfam" id="PF12776">
    <property type="entry name" value="Myb_DNA-bind_3"/>
    <property type="match status" value="1"/>
</dbReference>
<evidence type="ECO:0000259" key="2">
    <source>
        <dbReference type="Pfam" id="PF12776"/>
    </source>
</evidence>
<name>A0A8T0PM99_PANVG</name>
<accession>A0A8T0PM99</accession>
<sequence length="119" mass="14056">MGDKADWCDANVRHFIDICKGEIEARNRPSGMFTRNGWKNLRAKYEEKTGLEQTKKQLKNKLDNMKKEYTWFMELKNNATGLGWNEAKQTVDCSKEWWDEHLARCNNANKGIKCNHVRF</sequence>
<dbReference type="Proteomes" id="UP000823388">
    <property type="component" value="Chromosome 8K"/>
</dbReference>
<gene>
    <name evidence="3" type="ORF">PVAP13_8KG050100</name>
</gene>
<evidence type="ECO:0000256" key="1">
    <source>
        <dbReference type="SAM" id="Coils"/>
    </source>
</evidence>
<keyword evidence="4" id="KW-1185">Reference proteome</keyword>
<dbReference type="EMBL" id="CM029051">
    <property type="protein sequence ID" value="KAG2562216.1"/>
    <property type="molecule type" value="Genomic_DNA"/>
</dbReference>
<dbReference type="AlphaFoldDB" id="A0A8T0PM99"/>
<proteinExistence type="predicted"/>
<dbReference type="PANTHER" id="PTHR47069">
    <property type="match status" value="1"/>
</dbReference>
<protein>
    <recommendedName>
        <fullName evidence="2">Myb/SANT-like domain-containing protein</fullName>
    </recommendedName>
</protein>
<evidence type="ECO:0000313" key="3">
    <source>
        <dbReference type="EMBL" id="KAG2562215.1"/>
    </source>
</evidence>
<feature type="coiled-coil region" evidence="1">
    <location>
        <begin position="41"/>
        <end position="68"/>
    </location>
</feature>
<dbReference type="EMBL" id="CM029051">
    <property type="protein sequence ID" value="KAG2562215.1"/>
    <property type="molecule type" value="Genomic_DNA"/>
</dbReference>
<reference evidence="3" key="1">
    <citation type="submission" date="2020-05" db="EMBL/GenBank/DDBJ databases">
        <title>WGS assembly of Panicum virgatum.</title>
        <authorList>
            <person name="Lovell J.T."/>
            <person name="Jenkins J."/>
            <person name="Shu S."/>
            <person name="Juenger T.E."/>
            <person name="Schmutz J."/>
        </authorList>
    </citation>
    <scope>NUCLEOTIDE SEQUENCE</scope>
    <source>
        <strain evidence="3">AP13</strain>
    </source>
</reference>
<dbReference type="PANTHER" id="PTHR47069:SF1">
    <property type="entry name" value="OS03G0580500 PROTEIN"/>
    <property type="match status" value="1"/>
</dbReference>
<evidence type="ECO:0000313" key="4">
    <source>
        <dbReference type="Proteomes" id="UP000823388"/>
    </source>
</evidence>
<keyword evidence="1" id="KW-0175">Coiled coil</keyword>
<comment type="caution">
    <text evidence="3">The sequence shown here is derived from an EMBL/GenBank/DDBJ whole genome shotgun (WGS) entry which is preliminary data.</text>
</comment>
<organism evidence="3 4">
    <name type="scientific">Panicum virgatum</name>
    <name type="common">Blackwell switchgrass</name>
    <dbReference type="NCBI Taxonomy" id="38727"/>
    <lineage>
        <taxon>Eukaryota</taxon>
        <taxon>Viridiplantae</taxon>
        <taxon>Streptophyta</taxon>
        <taxon>Embryophyta</taxon>
        <taxon>Tracheophyta</taxon>
        <taxon>Spermatophyta</taxon>
        <taxon>Magnoliopsida</taxon>
        <taxon>Liliopsida</taxon>
        <taxon>Poales</taxon>
        <taxon>Poaceae</taxon>
        <taxon>PACMAD clade</taxon>
        <taxon>Panicoideae</taxon>
        <taxon>Panicodae</taxon>
        <taxon>Paniceae</taxon>
        <taxon>Panicinae</taxon>
        <taxon>Panicum</taxon>
        <taxon>Panicum sect. Hiantes</taxon>
    </lineage>
</organism>
<dbReference type="InterPro" id="IPR024752">
    <property type="entry name" value="Myb/SANT-like_dom"/>
</dbReference>
<feature type="domain" description="Myb/SANT-like" evidence="2">
    <location>
        <begin position="7"/>
        <end position="101"/>
    </location>
</feature>